<name>A0AAD1Y7Z3_EUPCR</name>
<evidence type="ECO:0000256" key="1">
    <source>
        <dbReference type="SAM" id="MobiDB-lite"/>
    </source>
</evidence>
<sequence>MELLQERPQKPRTAATTARKRRFRRTSLPSFQNNSLKHTRKIGTSSTQNLESFGPSKPGPENYSKLISNEIFNIQGSSGSKAIMATTSPCSLLKKLRSKSKERVSEEKNIRLNIKFPMTNMDLVEENKPLETKPRSQTGYKTYRSTKPSFSILSGADTTSIIQDKEKTILNLRKKLTYMQGNQPIQKSGMMAEENKTNLFYHTDKELADLRKLLVRQTIENQKLNDLLKKRCAKVKEMISIYNIQILDKDNIVLKPKNVNELNYLIHELTETLMKRSEDEISLGLKTRDLEYSQHETKMVKGELKALQRKFHILKQEIKFSKNKISDMKWVHKDNLRDLVSAKKENHEMGVKIQGLTEGLHSIEDYQLEDGKVNNKMIHVLLKENRILRKQLHQVELSDQSP</sequence>
<protein>
    <submittedName>
        <fullName evidence="2">Uncharacterized protein</fullName>
    </submittedName>
</protein>
<accession>A0AAD1Y7Z3</accession>
<gene>
    <name evidence="2" type="ORF">ECRASSUSDP1_LOCUS27962</name>
</gene>
<organism evidence="2 3">
    <name type="scientific">Euplotes crassus</name>
    <dbReference type="NCBI Taxonomy" id="5936"/>
    <lineage>
        <taxon>Eukaryota</taxon>
        <taxon>Sar</taxon>
        <taxon>Alveolata</taxon>
        <taxon>Ciliophora</taxon>
        <taxon>Intramacronucleata</taxon>
        <taxon>Spirotrichea</taxon>
        <taxon>Hypotrichia</taxon>
        <taxon>Euplotida</taxon>
        <taxon>Euplotidae</taxon>
        <taxon>Moneuplotes</taxon>
    </lineage>
</organism>
<feature type="region of interest" description="Disordered" evidence="1">
    <location>
        <begin position="1"/>
        <end position="62"/>
    </location>
</feature>
<keyword evidence="3" id="KW-1185">Reference proteome</keyword>
<proteinExistence type="predicted"/>
<dbReference type="Proteomes" id="UP001295684">
    <property type="component" value="Unassembled WGS sequence"/>
</dbReference>
<comment type="caution">
    <text evidence="2">The sequence shown here is derived from an EMBL/GenBank/DDBJ whole genome shotgun (WGS) entry which is preliminary data.</text>
</comment>
<dbReference type="AlphaFoldDB" id="A0AAD1Y7Z3"/>
<reference evidence="2" key="1">
    <citation type="submission" date="2023-07" db="EMBL/GenBank/DDBJ databases">
        <authorList>
            <consortium name="AG Swart"/>
            <person name="Singh M."/>
            <person name="Singh A."/>
            <person name="Seah K."/>
            <person name="Emmerich C."/>
        </authorList>
    </citation>
    <scope>NUCLEOTIDE SEQUENCE</scope>
    <source>
        <strain evidence="2">DP1</strain>
    </source>
</reference>
<evidence type="ECO:0000313" key="3">
    <source>
        <dbReference type="Proteomes" id="UP001295684"/>
    </source>
</evidence>
<feature type="compositionally biased region" description="Polar residues" evidence="1">
    <location>
        <begin position="27"/>
        <end position="51"/>
    </location>
</feature>
<dbReference type="EMBL" id="CAMPGE010028849">
    <property type="protein sequence ID" value="CAI2386349.1"/>
    <property type="molecule type" value="Genomic_DNA"/>
</dbReference>
<evidence type="ECO:0000313" key="2">
    <source>
        <dbReference type="EMBL" id="CAI2386349.1"/>
    </source>
</evidence>